<organism evidence="2 3">
    <name type="scientific">Microvirga aerophila</name>
    <dbReference type="NCBI Taxonomy" id="670291"/>
    <lineage>
        <taxon>Bacteria</taxon>
        <taxon>Pseudomonadati</taxon>
        <taxon>Pseudomonadota</taxon>
        <taxon>Alphaproteobacteria</taxon>
        <taxon>Hyphomicrobiales</taxon>
        <taxon>Methylobacteriaceae</taxon>
        <taxon>Microvirga</taxon>
    </lineage>
</organism>
<keyword evidence="3" id="KW-1185">Reference proteome</keyword>
<dbReference type="AlphaFoldDB" id="A0A512BLA4"/>
<feature type="region of interest" description="Disordered" evidence="1">
    <location>
        <begin position="1"/>
        <end position="52"/>
    </location>
</feature>
<evidence type="ECO:0000313" key="3">
    <source>
        <dbReference type="Proteomes" id="UP000321085"/>
    </source>
</evidence>
<name>A0A512BLA4_9HYPH</name>
<feature type="compositionally biased region" description="Basic and acidic residues" evidence="1">
    <location>
        <begin position="8"/>
        <end position="34"/>
    </location>
</feature>
<comment type="caution">
    <text evidence="2">The sequence shown here is derived from an EMBL/GenBank/DDBJ whole genome shotgun (WGS) entry which is preliminary data.</text>
</comment>
<reference evidence="2 3" key="1">
    <citation type="submission" date="2019-07" db="EMBL/GenBank/DDBJ databases">
        <title>Whole genome shotgun sequence of Microvirga aerophila NBRC 106136.</title>
        <authorList>
            <person name="Hosoyama A."/>
            <person name="Uohara A."/>
            <person name="Ohji S."/>
            <person name="Ichikawa N."/>
        </authorList>
    </citation>
    <scope>NUCLEOTIDE SEQUENCE [LARGE SCALE GENOMIC DNA]</scope>
    <source>
        <strain evidence="2 3">NBRC 106136</strain>
    </source>
</reference>
<dbReference type="EMBL" id="BJYU01000002">
    <property type="protein sequence ID" value="GEO12698.1"/>
    <property type="molecule type" value="Genomic_DNA"/>
</dbReference>
<evidence type="ECO:0000256" key="1">
    <source>
        <dbReference type="SAM" id="MobiDB-lite"/>
    </source>
</evidence>
<evidence type="ECO:0000313" key="2">
    <source>
        <dbReference type="EMBL" id="GEO12698.1"/>
    </source>
</evidence>
<dbReference type="RefSeq" id="WP_170148897.1">
    <property type="nucleotide sequence ID" value="NZ_BJYU01000002.1"/>
</dbReference>
<gene>
    <name evidence="2" type="ORF">MAE02_03940</name>
</gene>
<accession>A0A512BLA4</accession>
<sequence>MNNNKPQNQDDKAGKDDDKLPENSKTSLDEKLDEGVEETFPASDPVSVKITK</sequence>
<protein>
    <submittedName>
        <fullName evidence="2">Uncharacterized protein</fullName>
    </submittedName>
</protein>
<dbReference type="Proteomes" id="UP000321085">
    <property type="component" value="Unassembled WGS sequence"/>
</dbReference>
<proteinExistence type="predicted"/>